<evidence type="ECO:0000256" key="1">
    <source>
        <dbReference type="SAM" id="MobiDB-lite"/>
    </source>
</evidence>
<feature type="transmembrane region" description="Helical" evidence="2">
    <location>
        <begin position="63"/>
        <end position="83"/>
    </location>
</feature>
<evidence type="ECO:0000259" key="3">
    <source>
        <dbReference type="PROSITE" id="PS51782"/>
    </source>
</evidence>
<sequence length="208" mass="24120">MTTDPYRDQVERLRKRIDKVSVENYSESKQLNEKSTELLPSRSEVQRQRNQSKKKKKKKLKFPLLRILLVFFILLPIASLLFYTDLLKKSPFPSSKETSTGNAFSYEIEDSSTTTDKPQESKDQEQEDADLTDEQTIDKGQKIENGETQSNSEQDSKIVYHTVQANESLYSIAMKYYHSEEGIEKIKQWNHITNDGIMVGQVLQIHLP</sequence>
<dbReference type="Proteomes" id="UP000595512">
    <property type="component" value="Chromosome"/>
</dbReference>
<dbReference type="Gene3D" id="3.10.350.10">
    <property type="entry name" value="LysM domain"/>
    <property type="match status" value="1"/>
</dbReference>
<evidence type="ECO:0000313" key="6">
    <source>
        <dbReference type="Proteomes" id="UP000075666"/>
    </source>
</evidence>
<dbReference type="AlphaFoldDB" id="A0A150LBB7"/>
<feature type="compositionally biased region" description="Polar residues" evidence="1">
    <location>
        <begin position="92"/>
        <end position="103"/>
    </location>
</feature>
<keyword evidence="2" id="KW-1133">Transmembrane helix</keyword>
<dbReference type="EMBL" id="CP066701">
    <property type="protein sequence ID" value="QQX24465.1"/>
    <property type="molecule type" value="Genomic_DNA"/>
</dbReference>
<reference evidence="5 7" key="2">
    <citation type="submission" date="2020-12" db="EMBL/GenBank/DDBJ databases">
        <title>Taxonomic evaluation of the Bacillus sporothermodurans group of bacteria based on whole genome sequences.</title>
        <authorList>
            <person name="Fiedler G."/>
            <person name="Herbstmann A.-D."/>
            <person name="Doll E."/>
            <person name="Wenning M."/>
            <person name="Brinks E."/>
            <person name="Kabisch J."/>
            <person name="Breitenwieser F."/>
            <person name="Lappann M."/>
            <person name="Boehnlein C."/>
            <person name="Franz C."/>
        </authorList>
    </citation>
    <scope>NUCLEOTIDE SEQUENCE [LARGE SCALE GENOMIC DNA]</scope>
    <source>
        <strain evidence="5 7">DSM 10599</strain>
    </source>
</reference>
<dbReference type="KEGG" id="hspo:JGZ69_16975"/>
<feature type="compositionally biased region" description="Acidic residues" evidence="1">
    <location>
        <begin position="125"/>
        <end position="135"/>
    </location>
</feature>
<dbReference type="OrthoDB" id="2583609at2"/>
<accession>A0A150LBB7</accession>
<keyword evidence="2" id="KW-0812">Transmembrane</keyword>
<dbReference type="STRING" id="46224.B4102_2565"/>
<feature type="compositionally biased region" description="Basic and acidic residues" evidence="1">
    <location>
        <begin position="136"/>
        <end position="145"/>
    </location>
</feature>
<keyword evidence="2" id="KW-0472">Membrane</keyword>
<dbReference type="Proteomes" id="UP000075666">
    <property type="component" value="Unassembled WGS sequence"/>
</dbReference>
<reference evidence="4 6" key="1">
    <citation type="submission" date="2016-01" db="EMBL/GenBank/DDBJ databases">
        <title>Genome Sequences of Twelve Sporeforming Bacillus Species Isolated from Foods.</title>
        <authorList>
            <person name="Berendsen E.M."/>
            <person name="Wells-Bennik M.H."/>
            <person name="Krawcyk A.O."/>
            <person name="De Jong A."/>
            <person name="Holsappel S."/>
            <person name="Eijlander R.T."/>
            <person name="Kuipers O.P."/>
        </authorList>
    </citation>
    <scope>NUCLEOTIDE SEQUENCE [LARGE SCALE GENOMIC DNA]</scope>
    <source>
        <strain evidence="4 6">B4102</strain>
    </source>
</reference>
<evidence type="ECO:0000256" key="2">
    <source>
        <dbReference type="SAM" id="Phobius"/>
    </source>
</evidence>
<proteinExistence type="predicted"/>
<dbReference type="PATRIC" id="fig|46224.3.peg.1744"/>
<feature type="region of interest" description="Disordered" evidence="1">
    <location>
        <begin position="92"/>
        <end position="156"/>
    </location>
</feature>
<keyword evidence="6" id="KW-1185">Reference proteome</keyword>
<dbReference type="InterPro" id="IPR018392">
    <property type="entry name" value="LysM"/>
</dbReference>
<evidence type="ECO:0000313" key="7">
    <source>
        <dbReference type="Proteomes" id="UP000595512"/>
    </source>
</evidence>
<dbReference type="RefSeq" id="WP_066228738.1">
    <property type="nucleotide sequence ID" value="NZ_CP066701.1"/>
</dbReference>
<feature type="domain" description="LysM" evidence="3">
    <location>
        <begin position="159"/>
        <end position="205"/>
    </location>
</feature>
<evidence type="ECO:0000313" key="4">
    <source>
        <dbReference type="EMBL" id="KYD09299.1"/>
    </source>
</evidence>
<dbReference type="EMBL" id="LQYN01000025">
    <property type="protein sequence ID" value="KYD09299.1"/>
    <property type="molecule type" value="Genomic_DNA"/>
</dbReference>
<dbReference type="PROSITE" id="PS51782">
    <property type="entry name" value="LYSM"/>
    <property type="match status" value="1"/>
</dbReference>
<organism evidence="4 6">
    <name type="scientific">Heyndrickxia sporothermodurans</name>
    <dbReference type="NCBI Taxonomy" id="46224"/>
    <lineage>
        <taxon>Bacteria</taxon>
        <taxon>Bacillati</taxon>
        <taxon>Bacillota</taxon>
        <taxon>Bacilli</taxon>
        <taxon>Bacillales</taxon>
        <taxon>Bacillaceae</taxon>
        <taxon>Heyndrickxia</taxon>
    </lineage>
</organism>
<dbReference type="InterPro" id="IPR036779">
    <property type="entry name" value="LysM_dom_sf"/>
</dbReference>
<name>A0A150LBB7_9BACI</name>
<dbReference type="Pfam" id="PF01476">
    <property type="entry name" value="LysM"/>
    <property type="match status" value="1"/>
</dbReference>
<evidence type="ECO:0000313" key="5">
    <source>
        <dbReference type="EMBL" id="QQX24465.1"/>
    </source>
</evidence>
<gene>
    <name evidence="4" type="ORF">B4102_2565</name>
    <name evidence="5" type="ORF">JGZ69_16975</name>
</gene>
<feature type="region of interest" description="Disordered" evidence="1">
    <location>
        <begin position="23"/>
        <end position="54"/>
    </location>
</feature>
<dbReference type="SUPFAM" id="SSF54106">
    <property type="entry name" value="LysM domain"/>
    <property type="match status" value="1"/>
</dbReference>
<dbReference type="CDD" id="cd00118">
    <property type="entry name" value="LysM"/>
    <property type="match status" value="1"/>
</dbReference>
<dbReference type="SMART" id="SM00257">
    <property type="entry name" value="LysM"/>
    <property type="match status" value="1"/>
</dbReference>
<protein>
    <submittedName>
        <fullName evidence="5">LysM peptidoglycan-binding domain-containing protein</fullName>
    </submittedName>
</protein>